<name>A0ABQ2V7T8_9PSEU</name>
<evidence type="ECO:0000313" key="2">
    <source>
        <dbReference type="EMBL" id="GGU72759.1"/>
    </source>
</evidence>
<comment type="caution">
    <text evidence="2">The sequence shown here is derived from an EMBL/GenBank/DDBJ whole genome shotgun (WGS) entry which is preliminary data.</text>
</comment>
<dbReference type="Proteomes" id="UP000649573">
    <property type="component" value="Unassembled WGS sequence"/>
</dbReference>
<keyword evidence="3" id="KW-1185">Reference proteome</keyword>
<feature type="region of interest" description="Disordered" evidence="1">
    <location>
        <begin position="56"/>
        <end position="131"/>
    </location>
</feature>
<accession>A0ABQ2V7T8</accession>
<evidence type="ECO:0000313" key="3">
    <source>
        <dbReference type="Proteomes" id="UP000649573"/>
    </source>
</evidence>
<dbReference type="EMBL" id="BMRE01000052">
    <property type="protein sequence ID" value="GGU72759.1"/>
    <property type="molecule type" value="Genomic_DNA"/>
</dbReference>
<feature type="compositionally biased region" description="Basic and acidic residues" evidence="1">
    <location>
        <begin position="102"/>
        <end position="123"/>
    </location>
</feature>
<reference evidence="3" key="1">
    <citation type="journal article" date="2019" name="Int. J. Syst. Evol. Microbiol.">
        <title>The Global Catalogue of Microorganisms (GCM) 10K type strain sequencing project: providing services to taxonomists for standard genome sequencing and annotation.</title>
        <authorList>
            <consortium name="The Broad Institute Genomics Platform"/>
            <consortium name="The Broad Institute Genome Sequencing Center for Infectious Disease"/>
            <person name="Wu L."/>
            <person name="Ma J."/>
        </authorList>
    </citation>
    <scope>NUCLEOTIDE SEQUENCE [LARGE SCALE GENOMIC DNA]</scope>
    <source>
        <strain evidence="3">JCM 3296</strain>
    </source>
</reference>
<organism evidence="2 3">
    <name type="scientific">Lentzea flava</name>
    <dbReference type="NCBI Taxonomy" id="103732"/>
    <lineage>
        <taxon>Bacteria</taxon>
        <taxon>Bacillati</taxon>
        <taxon>Actinomycetota</taxon>
        <taxon>Actinomycetes</taxon>
        <taxon>Pseudonocardiales</taxon>
        <taxon>Pseudonocardiaceae</taxon>
        <taxon>Lentzea</taxon>
    </lineage>
</organism>
<feature type="compositionally biased region" description="Low complexity" evidence="1">
    <location>
        <begin position="61"/>
        <end position="72"/>
    </location>
</feature>
<evidence type="ECO:0000256" key="1">
    <source>
        <dbReference type="SAM" id="MobiDB-lite"/>
    </source>
</evidence>
<proteinExistence type="predicted"/>
<gene>
    <name evidence="2" type="ORF">GCM10010178_75370</name>
</gene>
<protein>
    <submittedName>
        <fullName evidence="2">Uncharacterized protein</fullName>
    </submittedName>
</protein>
<sequence length="131" mass="14765">MLSALPKSAHPGAKLPKATAKLTGDLEELVAFYDYPAEYRIHLGTTNLIESHLRHRTEVTGRPGSPGCRRPGTQTDRIRRGPLASGQRFAAGRTRPRRRQLRERQLLERSDEHAHPSEPKDFHSPVLTMAR</sequence>